<sequence length="248" mass="27629">MISSPLRVRESSPEPPRLGPNELTPVHQSTIRRLQGVPIKAPGPLHLAAATVSVNRTTKVPISEPTSVLNVPKAKLSSSQNTVAIERLTLAVTQTTRLIARVSARKQGMNGVKEKELLQHIHAFVISRLTYALPYLRLLSAEKERINRLIRIWTCVPFCLWSRGVGQVPSPDADWTGHLDFKDTGRIFDEFATTALGGIPWQLEAILSQIQVNWPELTISWDEIGANWSQLHFHCDQLGADWDQLISG</sequence>
<organism evidence="1 2">
    <name type="scientific">Hyalomma asiaticum</name>
    <name type="common">Tick</name>
    <dbReference type="NCBI Taxonomy" id="266040"/>
    <lineage>
        <taxon>Eukaryota</taxon>
        <taxon>Metazoa</taxon>
        <taxon>Ecdysozoa</taxon>
        <taxon>Arthropoda</taxon>
        <taxon>Chelicerata</taxon>
        <taxon>Arachnida</taxon>
        <taxon>Acari</taxon>
        <taxon>Parasitiformes</taxon>
        <taxon>Ixodida</taxon>
        <taxon>Ixodoidea</taxon>
        <taxon>Ixodidae</taxon>
        <taxon>Hyalomminae</taxon>
        <taxon>Hyalomma</taxon>
    </lineage>
</organism>
<evidence type="ECO:0000313" key="1">
    <source>
        <dbReference type="EMBL" id="KAH6946159.1"/>
    </source>
</evidence>
<comment type="caution">
    <text evidence="1">The sequence shown here is derived from an EMBL/GenBank/DDBJ whole genome shotgun (WGS) entry which is preliminary data.</text>
</comment>
<evidence type="ECO:0000313" key="2">
    <source>
        <dbReference type="Proteomes" id="UP000821845"/>
    </source>
</evidence>
<gene>
    <name evidence="1" type="ORF">HPB50_011912</name>
</gene>
<proteinExistence type="predicted"/>
<dbReference type="Proteomes" id="UP000821845">
    <property type="component" value="Chromosome 1"/>
</dbReference>
<reference evidence="1" key="1">
    <citation type="submission" date="2020-05" db="EMBL/GenBank/DDBJ databases">
        <title>Large-scale comparative analyses of tick genomes elucidate their genetic diversity and vector capacities.</title>
        <authorList>
            <person name="Jia N."/>
            <person name="Wang J."/>
            <person name="Shi W."/>
            <person name="Du L."/>
            <person name="Sun Y."/>
            <person name="Zhan W."/>
            <person name="Jiang J."/>
            <person name="Wang Q."/>
            <person name="Zhang B."/>
            <person name="Ji P."/>
            <person name="Sakyi L.B."/>
            <person name="Cui X."/>
            <person name="Yuan T."/>
            <person name="Jiang B."/>
            <person name="Yang W."/>
            <person name="Lam T.T.-Y."/>
            <person name="Chang Q."/>
            <person name="Ding S."/>
            <person name="Wang X."/>
            <person name="Zhu J."/>
            <person name="Ruan X."/>
            <person name="Zhao L."/>
            <person name="Wei J."/>
            <person name="Que T."/>
            <person name="Du C."/>
            <person name="Cheng J."/>
            <person name="Dai P."/>
            <person name="Han X."/>
            <person name="Huang E."/>
            <person name="Gao Y."/>
            <person name="Liu J."/>
            <person name="Shao H."/>
            <person name="Ye R."/>
            <person name="Li L."/>
            <person name="Wei W."/>
            <person name="Wang X."/>
            <person name="Wang C."/>
            <person name="Yang T."/>
            <person name="Huo Q."/>
            <person name="Li W."/>
            <person name="Guo W."/>
            <person name="Chen H."/>
            <person name="Zhou L."/>
            <person name="Ni X."/>
            <person name="Tian J."/>
            <person name="Zhou Y."/>
            <person name="Sheng Y."/>
            <person name="Liu T."/>
            <person name="Pan Y."/>
            <person name="Xia L."/>
            <person name="Li J."/>
            <person name="Zhao F."/>
            <person name="Cao W."/>
        </authorList>
    </citation>
    <scope>NUCLEOTIDE SEQUENCE</scope>
    <source>
        <strain evidence="1">Hyas-2018</strain>
    </source>
</reference>
<accession>A0ACB7TJF7</accession>
<protein>
    <submittedName>
        <fullName evidence="1">Uncharacterized protein</fullName>
    </submittedName>
</protein>
<dbReference type="EMBL" id="CM023481">
    <property type="protein sequence ID" value="KAH6946159.1"/>
    <property type="molecule type" value="Genomic_DNA"/>
</dbReference>
<keyword evidence="2" id="KW-1185">Reference proteome</keyword>
<name>A0ACB7TJF7_HYAAI</name>